<organism evidence="7 8">
    <name type="scientific">Arcobacter acticola</name>
    <dbReference type="NCBI Taxonomy" id="1849015"/>
    <lineage>
        <taxon>Bacteria</taxon>
        <taxon>Pseudomonadati</taxon>
        <taxon>Campylobacterota</taxon>
        <taxon>Epsilonproteobacteria</taxon>
        <taxon>Campylobacterales</taxon>
        <taxon>Arcobacteraceae</taxon>
        <taxon>Arcobacter</taxon>
    </lineage>
</organism>
<dbReference type="SUPFAM" id="SSF56601">
    <property type="entry name" value="beta-lactamase/transpeptidase-like"/>
    <property type="match status" value="1"/>
</dbReference>
<keyword evidence="7" id="KW-0131">Cell cycle</keyword>
<dbReference type="KEGG" id="paco:AACT_2557"/>
<dbReference type="InterPro" id="IPR036138">
    <property type="entry name" value="PBP_dimer_sf"/>
</dbReference>
<evidence type="ECO:0000256" key="1">
    <source>
        <dbReference type="ARBA" id="ARBA00004370"/>
    </source>
</evidence>
<comment type="subcellular location">
    <subcellularLocation>
        <location evidence="1">Membrane</location>
    </subcellularLocation>
</comment>
<keyword evidence="7" id="KW-0378">Hydrolase</keyword>
<dbReference type="PANTHER" id="PTHR30627:SF1">
    <property type="entry name" value="PEPTIDOGLYCAN D,D-TRANSPEPTIDASE FTSI"/>
    <property type="match status" value="1"/>
</dbReference>
<dbReference type="InterPro" id="IPR001460">
    <property type="entry name" value="PCN-bd_Tpept"/>
</dbReference>
<gene>
    <name evidence="7" type="primary">ftsI</name>
    <name evidence="7" type="ORF">AACT_2557</name>
</gene>
<dbReference type="InterPro" id="IPR012338">
    <property type="entry name" value="Beta-lactam/transpept-like"/>
</dbReference>
<keyword evidence="2 7" id="KW-0121">Carboxypeptidase</keyword>
<dbReference type="GO" id="GO:0071555">
    <property type="term" value="P:cell wall organization"/>
    <property type="evidence" value="ECO:0007669"/>
    <property type="project" value="TreeGrafter"/>
</dbReference>
<protein>
    <submittedName>
        <fullName evidence="7">Cell division protein FtsI / penicillin-binding protein</fullName>
        <ecNumber evidence="7">3.4.16.4</ecNumber>
    </submittedName>
</protein>
<feature type="domain" description="Penicillin-binding protein dimerisation" evidence="6">
    <location>
        <begin position="54"/>
        <end position="214"/>
    </location>
</feature>
<dbReference type="Gene3D" id="3.30.450.330">
    <property type="match status" value="1"/>
</dbReference>
<dbReference type="SUPFAM" id="SSF56519">
    <property type="entry name" value="Penicillin binding protein dimerisation domain"/>
    <property type="match status" value="1"/>
</dbReference>
<evidence type="ECO:0000259" key="5">
    <source>
        <dbReference type="Pfam" id="PF00905"/>
    </source>
</evidence>
<keyword evidence="3 4" id="KW-0472">Membrane</keyword>
<dbReference type="EC" id="3.4.16.4" evidence="7"/>
<evidence type="ECO:0000256" key="4">
    <source>
        <dbReference type="SAM" id="Phobius"/>
    </source>
</evidence>
<proteinExistence type="predicted"/>
<dbReference type="EMBL" id="CP042652">
    <property type="protein sequence ID" value="QKE29640.1"/>
    <property type="molecule type" value="Genomic_DNA"/>
</dbReference>
<dbReference type="GO" id="GO:0051301">
    <property type="term" value="P:cell division"/>
    <property type="evidence" value="ECO:0007669"/>
    <property type="project" value="UniProtKB-KW"/>
</dbReference>
<feature type="transmembrane region" description="Helical" evidence="4">
    <location>
        <begin position="15"/>
        <end position="34"/>
    </location>
</feature>
<keyword evidence="4" id="KW-1133">Transmembrane helix</keyword>
<dbReference type="Proteomes" id="UP000503483">
    <property type="component" value="Chromosome"/>
</dbReference>
<dbReference type="Gene3D" id="3.40.710.10">
    <property type="entry name" value="DD-peptidase/beta-lactamase superfamily"/>
    <property type="match status" value="1"/>
</dbReference>
<dbReference type="GO" id="GO:0009002">
    <property type="term" value="F:serine-type D-Ala-D-Ala carboxypeptidase activity"/>
    <property type="evidence" value="ECO:0007669"/>
    <property type="project" value="UniProtKB-EC"/>
</dbReference>
<dbReference type="InterPro" id="IPR050515">
    <property type="entry name" value="Beta-lactam/transpept"/>
</dbReference>
<evidence type="ECO:0000259" key="6">
    <source>
        <dbReference type="Pfam" id="PF03717"/>
    </source>
</evidence>
<dbReference type="Pfam" id="PF03717">
    <property type="entry name" value="PBP_dimer"/>
    <property type="match status" value="1"/>
</dbReference>
<dbReference type="Pfam" id="PF00905">
    <property type="entry name" value="Transpeptidase"/>
    <property type="match status" value="1"/>
</dbReference>
<keyword evidence="8" id="KW-1185">Reference proteome</keyword>
<dbReference type="GO" id="GO:0005886">
    <property type="term" value="C:plasma membrane"/>
    <property type="evidence" value="ECO:0007669"/>
    <property type="project" value="TreeGrafter"/>
</dbReference>
<keyword evidence="7" id="KW-0132">Cell division</keyword>
<evidence type="ECO:0000256" key="3">
    <source>
        <dbReference type="ARBA" id="ARBA00023136"/>
    </source>
</evidence>
<name>A0A6M8EG97_9BACT</name>
<dbReference type="AlphaFoldDB" id="A0A6M8EG97"/>
<evidence type="ECO:0000313" key="7">
    <source>
        <dbReference type="EMBL" id="QKE29640.1"/>
    </source>
</evidence>
<dbReference type="InterPro" id="IPR005311">
    <property type="entry name" value="PBP_dimer"/>
</dbReference>
<feature type="domain" description="Penicillin-binding protein transpeptidase" evidence="5">
    <location>
        <begin position="275"/>
        <end position="606"/>
    </location>
</feature>
<dbReference type="RefSeq" id="WP_172127554.1">
    <property type="nucleotide sequence ID" value="NZ_CP042652.1"/>
</dbReference>
<keyword evidence="2 7" id="KW-0645">Protease</keyword>
<evidence type="ECO:0000256" key="2">
    <source>
        <dbReference type="ARBA" id="ARBA00022645"/>
    </source>
</evidence>
<keyword evidence="4" id="KW-0812">Transmembrane</keyword>
<reference evidence="7 8" key="1">
    <citation type="submission" date="2019-08" db="EMBL/GenBank/DDBJ databases">
        <title>Complete genome sequence of Arcobacter acticola.</title>
        <authorList>
            <person name="Miller W."/>
        </authorList>
    </citation>
    <scope>NUCLEOTIDE SEQUENCE [LARGE SCALE GENOMIC DNA]</scope>
    <source>
        <strain evidence="7 8">KCTC 52212</strain>
    </source>
</reference>
<sequence length="637" mass="71842">MPSKNIEKIDKTKKIVILFSLIFLCLTILMISVFRTITENRHLPSLKGEKSELAVRGDIVSSDNFKIASSKKLYKASIDTRYLDPAKRELFLNLFSIYSNTDYKELENRLIEGEKNPGNLILSYGINSRSAKNLKELAFKLIQLDVFKSRQVNGNKILRGLTISESGEKRTFSYEDTLTPVVGYISKFESEAGKTKVNGIKGLERNYNKVLNQTKDGVLQGDRDVLSYISFDKNSVIRKRIDGATLNLNIPLKLQKNIEMTLDSYKQKLTADEIIVAVMESRTGKVITMASSNRFNPEQIKKEDIPSLNVNAIEYQFEPGSVIKPLSISLAIDKNLVKKNENFPAYNSGGGRNSAGEYPKGAYKIGRFTIKDDHQFTKNYLSLDDIVMFSSNIGTLQIAQRLTGPEFFEGMKRFGFTRKTGIDLPYEKKGVMPKIWQFSAGDKDKKDNVFKATVSFGQGMTSTFIQLLKAYTVFNNDGNMITPHIVSHLTYDNTKYKPYDDKPEKIVSKQTADLMKKLLVRTVEEGTGRAARIEGLEIGGKTGTAQIARGGKYLKKYISSFIGFVNDEKGNSYTIGVTVMNPNSTGKYWYYYYASWSAVPVFKEIVQNLVKLNYLTPKEGIISTEVMPKEGTFLEKE</sequence>
<evidence type="ECO:0000313" key="8">
    <source>
        <dbReference type="Proteomes" id="UP000503483"/>
    </source>
</evidence>
<dbReference type="PANTHER" id="PTHR30627">
    <property type="entry name" value="PEPTIDOGLYCAN D,D-TRANSPEPTIDASE"/>
    <property type="match status" value="1"/>
</dbReference>
<dbReference type="GO" id="GO:0008658">
    <property type="term" value="F:penicillin binding"/>
    <property type="evidence" value="ECO:0007669"/>
    <property type="project" value="InterPro"/>
</dbReference>
<accession>A0A6M8EG97</accession>
<dbReference type="Gene3D" id="3.90.1310.10">
    <property type="entry name" value="Penicillin-binding protein 2a (Domain 2)"/>
    <property type="match status" value="1"/>
</dbReference>